<protein>
    <submittedName>
        <fullName evidence="1">Nicotinamidase 2-like isoform X2</fullName>
    </submittedName>
</protein>
<dbReference type="AlphaFoldDB" id="A0A5D3CC49"/>
<proteinExistence type="predicted"/>
<accession>A0A5D3CC49</accession>
<name>A0A5D3CC49_CUCMM</name>
<sequence>MSCCAGVEREGRTPNDAIDVSRDVGKLSISREKGSQAIIVAPSCPYLFWCLPPPSSSSLASSLSVLLSPLPLVNAMVMVDLELHKATLKNLAYLVDYWRLGEICGS</sequence>
<dbReference type="Proteomes" id="UP000321947">
    <property type="component" value="Unassembled WGS sequence"/>
</dbReference>
<reference evidence="1 2" key="1">
    <citation type="submission" date="2019-08" db="EMBL/GenBank/DDBJ databases">
        <title>Draft genome sequences of two oriental melons (Cucumis melo L. var makuwa).</title>
        <authorList>
            <person name="Kwon S.-Y."/>
        </authorList>
    </citation>
    <scope>NUCLEOTIDE SEQUENCE [LARGE SCALE GENOMIC DNA]</scope>
    <source>
        <strain evidence="2">cv. Chang Bougi</strain>
        <tissue evidence="1">Leaf</tissue>
    </source>
</reference>
<gene>
    <name evidence="1" type="ORF">E5676_scaffold87G00660</name>
</gene>
<organism evidence="1 2">
    <name type="scientific">Cucumis melo var. makuwa</name>
    <name type="common">Oriental melon</name>
    <dbReference type="NCBI Taxonomy" id="1194695"/>
    <lineage>
        <taxon>Eukaryota</taxon>
        <taxon>Viridiplantae</taxon>
        <taxon>Streptophyta</taxon>
        <taxon>Embryophyta</taxon>
        <taxon>Tracheophyta</taxon>
        <taxon>Spermatophyta</taxon>
        <taxon>Magnoliopsida</taxon>
        <taxon>eudicotyledons</taxon>
        <taxon>Gunneridae</taxon>
        <taxon>Pentapetalae</taxon>
        <taxon>rosids</taxon>
        <taxon>fabids</taxon>
        <taxon>Cucurbitales</taxon>
        <taxon>Cucurbitaceae</taxon>
        <taxon>Benincaseae</taxon>
        <taxon>Cucumis</taxon>
    </lineage>
</organism>
<evidence type="ECO:0000313" key="2">
    <source>
        <dbReference type="Proteomes" id="UP000321947"/>
    </source>
</evidence>
<dbReference type="EMBL" id="SSTD01012233">
    <property type="protein sequence ID" value="TYK08872.1"/>
    <property type="molecule type" value="Genomic_DNA"/>
</dbReference>
<evidence type="ECO:0000313" key="1">
    <source>
        <dbReference type="EMBL" id="TYK08872.1"/>
    </source>
</evidence>
<comment type="caution">
    <text evidence="1">The sequence shown here is derived from an EMBL/GenBank/DDBJ whole genome shotgun (WGS) entry which is preliminary data.</text>
</comment>